<gene>
    <name evidence="2" type="ORF">K7X08_022502</name>
</gene>
<feature type="compositionally biased region" description="Basic and acidic residues" evidence="1">
    <location>
        <begin position="185"/>
        <end position="198"/>
    </location>
</feature>
<proteinExistence type="predicted"/>
<feature type="region of interest" description="Disordered" evidence="1">
    <location>
        <begin position="122"/>
        <end position="142"/>
    </location>
</feature>
<protein>
    <submittedName>
        <fullName evidence="2">Uncharacterized protein</fullName>
    </submittedName>
</protein>
<dbReference type="OrthoDB" id="1305637at2759"/>
<accession>A0A9Q1MN68</accession>
<feature type="compositionally biased region" description="Basic and acidic residues" evidence="1">
    <location>
        <begin position="63"/>
        <end position="79"/>
    </location>
</feature>
<feature type="region of interest" description="Disordered" evidence="1">
    <location>
        <begin position="154"/>
        <end position="229"/>
    </location>
</feature>
<organism evidence="2 3">
    <name type="scientific">Anisodus acutangulus</name>
    <dbReference type="NCBI Taxonomy" id="402998"/>
    <lineage>
        <taxon>Eukaryota</taxon>
        <taxon>Viridiplantae</taxon>
        <taxon>Streptophyta</taxon>
        <taxon>Embryophyta</taxon>
        <taxon>Tracheophyta</taxon>
        <taxon>Spermatophyta</taxon>
        <taxon>Magnoliopsida</taxon>
        <taxon>eudicotyledons</taxon>
        <taxon>Gunneridae</taxon>
        <taxon>Pentapetalae</taxon>
        <taxon>asterids</taxon>
        <taxon>lamiids</taxon>
        <taxon>Solanales</taxon>
        <taxon>Solanaceae</taxon>
        <taxon>Solanoideae</taxon>
        <taxon>Hyoscyameae</taxon>
        <taxon>Anisodus</taxon>
    </lineage>
</organism>
<comment type="caution">
    <text evidence="2">The sequence shown here is derived from an EMBL/GenBank/DDBJ whole genome shotgun (WGS) entry which is preliminary data.</text>
</comment>
<name>A0A9Q1MN68_9SOLA</name>
<evidence type="ECO:0000313" key="2">
    <source>
        <dbReference type="EMBL" id="KAJ8560642.1"/>
    </source>
</evidence>
<keyword evidence="3" id="KW-1185">Reference proteome</keyword>
<feature type="region of interest" description="Disordered" evidence="1">
    <location>
        <begin position="42"/>
        <end position="86"/>
    </location>
</feature>
<sequence length="229" mass="24864">MTQMILSIRASSFLIYFLIFVGAEARTLLEHHGLKLKAESGYGREPYATPSPPASSPPNKQEIVGRHDHLPPPAPHHDPYIGQLTSSSQGHKNALYIAGESSELLMMTSHDEVLILLPSSTSEGLTGRADHHQPPPAPKPADEEGQIIITASSNSCHDGIGRGKRRLPPPTLKPSDEYGQTIITSDDHMNSKYGREDQILPPPSPHHDTPIGQLSSNHGAQHLPLQASY</sequence>
<dbReference type="EMBL" id="JAJAGQ010000006">
    <property type="protein sequence ID" value="KAJ8560642.1"/>
    <property type="molecule type" value="Genomic_DNA"/>
</dbReference>
<dbReference type="Proteomes" id="UP001152561">
    <property type="component" value="Unassembled WGS sequence"/>
</dbReference>
<evidence type="ECO:0000256" key="1">
    <source>
        <dbReference type="SAM" id="MobiDB-lite"/>
    </source>
</evidence>
<reference evidence="3" key="1">
    <citation type="journal article" date="2023" name="Proc. Natl. Acad. Sci. U.S.A.">
        <title>Genomic and structural basis for evolution of tropane alkaloid biosynthesis.</title>
        <authorList>
            <person name="Wanga Y.-J."/>
            <person name="Taina T."/>
            <person name="Yua J.-Y."/>
            <person name="Lia J."/>
            <person name="Xua B."/>
            <person name="Chenc J."/>
            <person name="D'Auriad J.C."/>
            <person name="Huanga J.-P."/>
            <person name="Huanga S.-X."/>
        </authorList>
    </citation>
    <scope>NUCLEOTIDE SEQUENCE [LARGE SCALE GENOMIC DNA]</scope>
    <source>
        <strain evidence="3">cv. KIB-2019</strain>
    </source>
</reference>
<evidence type="ECO:0000313" key="3">
    <source>
        <dbReference type="Proteomes" id="UP001152561"/>
    </source>
</evidence>
<dbReference type="AlphaFoldDB" id="A0A9Q1MN68"/>